<keyword evidence="3" id="KW-1185">Reference proteome</keyword>
<comment type="caution">
    <text evidence="2">The sequence shown here is derived from an EMBL/GenBank/DDBJ whole genome shotgun (WGS) entry which is preliminary data.</text>
</comment>
<organism evidence="2 3">
    <name type="scientific">Araneus ventricosus</name>
    <name type="common">Orbweaver spider</name>
    <name type="synonym">Epeira ventricosa</name>
    <dbReference type="NCBI Taxonomy" id="182803"/>
    <lineage>
        <taxon>Eukaryota</taxon>
        <taxon>Metazoa</taxon>
        <taxon>Ecdysozoa</taxon>
        <taxon>Arthropoda</taxon>
        <taxon>Chelicerata</taxon>
        <taxon>Arachnida</taxon>
        <taxon>Araneae</taxon>
        <taxon>Araneomorphae</taxon>
        <taxon>Entelegynae</taxon>
        <taxon>Araneoidea</taxon>
        <taxon>Araneidae</taxon>
        <taxon>Araneus</taxon>
    </lineage>
</organism>
<name>A0A4Y2S397_ARAVE</name>
<dbReference type="Proteomes" id="UP000499080">
    <property type="component" value="Unassembled WGS sequence"/>
</dbReference>
<proteinExistence type="predicted"/>
<dbReference type="OrthoDB" id="7693109at2759"/>
<gene>
    <name evidence="2" type="ORF">AVEN_103997_1</name>
    <name evidence="1" type="ORF">AVEN_207154_1</name>
</gene>
<reference evidence="2 3" key="1">
    <citation type="journal article" date="2019" name="Sci. Rep.">
        <title>Orb-weaving spider Araneus ventricosus genome elucidates the spidroin gene catalogue.</title>
        <authorList>
            <person name="Kono N."/>
            <person name="Nakamura H."/>
            <person name="Ohtoshi R."/>
            <person name="Moran D.A.P."/>
            <person name="Shinohara A."/>
            <person name="Yoshida Y."/>
            <person name="Fujiwara M."/>
            <person name="Mori M."/>
            <person name="Tomita M."/>
            <person name="Arakawa K."/>
        </authorList>
    </citation>
    <scope>NUCLEOTIDE SEQUENCE [LARGE SCALE GENOMIC DNA]</scope>
</reference>
<accession>A0A4Y2S397</accession>
<protein>
    <submittedName>
        <fullName evidence="2">Uncharacterized protein</fullName>
    </submittedName>
</protein>
<evidence type="ECO:0000313" key="3">
    <source>
        <dbReference type="Proteomes" id="UP000499080"/>
    </source>
</evidence>
<evidence type="ECO:0000313" key="2">
    <source>
        <dbReference type="EMBL" id="GBN82437.1"/>
    </source>
</evidence>
<dbReference type="AlphaFoldDB" id="A0A4Y2S397"/>
<dbReference type="EMBL" id="BGPR01019613">
    <property type="protein sequence ID" value="GBN82437.1"/>
    <property type="molecule type" value="Genomic_DNA"/>
</dbReference>
<dbReference type="EMBL" id="BGPR01018404">
    <property type="protein sequence ID" value="GBN79076.1"/>
    <property type="molecule type" value="Genomic_DNA"/>
</dbReference>
<evidence type="ECO:0000313" key="1">
    <source>
        <dbReference type="EMBL" id="GBN79076.1"/>
    </source>
</evidence>
<sequence>MRNNLNDAKNILPVNKIDLGYSTRRALRKKKLGEKIPDSSVLKFHRDCFASLKILASKLLEKSPAAYPIVKALRYFDPSMAANDNCRKLLIRKLLTTLEERRHISSLLTDQAEKQFHPICSELQEELKAFSRRTQRVDHFWSHLFK</sequence>